<evidence type="ECO:0000313" key="2">
    <source>
        <dbReference type="EMBL" id="KAJ7628696.1"/>
    </source>
</evidence>
<keyword evidence="3" id="KW-1185">Reference proteome</keyword>
<name>A0AAD7BSG5_9AGAR</name>
<feature type="compositionally biased region" description="Low complexity" evidence="1">
    <location>
        <begin position="239"/>
        <end position="252"/>
    </location>
</feature>
<dbReference type="EMBL" id="JARKIF010000010">
    <property type="protein sequence ID" value="KAJ7628696.1"/>
    <property type="molecule type" value="Genomic_DNA"/>
</dbReference>
<dbReference type="AlphaFoldDB" id="A0AAD7BSG5"/>
<feature type="compositionally biased region" description="Basic and acidic residues" evidence="1">
    <location>
        <begin position="193"/>
        <end position="204"/>
    </location>
</feature>
<accession>A0AAD7BSG5</accession>
<feature type="compositionally biased region" description="Polar residues" evidence="1">
    <location>
        <begin position="268"/>
        <end position="280"/>
    </location>
</feature>
<protein>
    <submittedName>
        <fullName evidence="2">Uncharacterized protein</fullName>
    </submittedName>
</protein>
<organism evidence="2 3">
    <name type="scientific">Roridomyces roridus</name>
    <dbReference type="NCBI Taxonomy" id="1738132"/>
    <lineage>
        <taxon>Eukaryota</taxon>
        <taxon>Fungi</taxon>
        <taxon>Dikarya</taxon>
        <taxon>Basidiomycota</taxon>
        <taxon>Agaricomycotina</taxon>
        <taxon>Agaricomycetes</taxon>
        <taxon>Agaricomycetidae</taxon>
        <taxon>Agaricales</taxon>
        <taxon>Marasmiineae</taxon>
        <taxon>Mycenaceae</taxon>
        <taxon>Roridomyces</taxon>
    </lineage>
</organism>
<dbReference type="Proteomes" id="UP001221142">
    <property type="component" value="Unassembled WGS sequence"/>
</dbReference>
<feature type="compositionally biased region" description="Low complexity" evidence="1">
    <location>
        <begin position="177"/>
        <end position="192"/>
    </location>
</feature>
<feature type="region of interest" description="Disordered" evidence="1">
    <location>
        <begin position="107"/>
        <end position="329"/>
    </location>
</feature>
<sequence length="329" mass="35322">MGRWTQYDEDEYRLPEGMVRTGYDADTGQYYFSDRRSGTTYVGAPGEEFGTVYAVGAPEATNGKYIWASGLSVAHSYHSAPEDRSKSTKRRATFAYMQNPFQSLKRSLTTARTRWRREQSPIASSESEEEESVLASRPSSAGLDDSDSSFRTSESSFISDSRPLTPPADSTTKLPSRRSASTSSSAHTPRSPGDSRRAASEHIHPTTTSGRFLPIEKHVTSPMATAASPVSKSVDADSTTKSSSPTKPVSSSVDHDHAPKPRGAASEHSGSGSLERTSSRVPRVEESNIEKYTASPVATGTATRSQNVRRSASDQGSALPRTSAGVPGS</sequence>
<evidence type="ECO:0000313" key="3">
    <source>
        <dbReference type="Proteomes" id="UP001221142"/>
    </source>
</evidence>
<feature type="compositionally biased region" description="Polar residues" evidence="1">
    <location>
        <begin position="296"/>
        <end position="316"/>
    </location>
</feature>
<comment type="caution">
    <text evidence="2">The sequence shown here is derived from an EMBL/GenBank/DDBJ whole genome shotgun (WGS) entry which is preliminary data.</text>
</comment>
<feature type="compositionally biased region" description="Low complexity" evidence="1">
    <location>
        <begin position="149"/>
        <end position="162"/>
    </location>
</feature>
<evidence type="ECO:0000256" key="1">
    <source>
        <dbReference type="SAM" id="MobiDB-lite"/>
    </source>
</evidence>
<gene>
    <name evidence="2" type="ORF">FB45DRAFT_1059408</name>
</gene>
<reference evidence="2" key="1">
    <citation type="submission" date="2023-03" db="EMBL/GenBank/DDBJ databases">
        <title>Massive genome expansion in bonnet fungi (Mycena s.s.) driven by repeated elements and novel gene families across ecological guilds.</title>
        <authorList>
            <consortium name="Lawrence Berkeley National Laboratory"/>
            <person name="Harder C.B."/>
            <person name="Miyauchi S."/>
            <person name="Viragh M."/>
            <person name="Kuo A."/>
            <person name="Thoen E."/>
            <person name="Andreopoulos B."/>
            <person name="Lu D."/>
            <person name="Skrede I."/>
            <person name="Drula E."/>
            <person name="Henrissat B."/>
            <person name="Morin E."/>
            <person name="Kohler A."/>
            <person name="Barry K."/>
            <person name="LaButti K."/>
            <person name="Morin E."/>
            <person name="Salamov A."/>
            <person name="Lipzen A."/>
            <person name="Mereny Z."/>
            <person name="Hegedus B."/>
            <person name="Baldrian P."/>
            <person name="Stursova M."/>
            <person name="Weitz H."/>
            <person name="Taylor A."/>
            <person name="Grigoriev I.V."/>
            <person name="Nagy L.G."/>
            <person name="Martin F."/>
            <person name="Kauserud H."/>
        </authorList>
    </citation>
    <scope>NUCLEOTIDE SEQUENCE</scope>
    <source>
        <strain evidence="2">9284</strain>
    </source>
</reference>
<proteinExistence type="predicted"/>